<keyword evidence="14" id="KW-0443">Lipid metabolism</keyword>
<dbReference type="AlphaFoldDB" id="A0AAC9MWU9"/>
<dbReference type="EC" id="2.7.7.41" evidence="6 18"/>
<dbReference type="EMBL" id="CP014859">
    <property type="protein sequence ID" value="AOS62593.1"/>
    <property type="molecule type" value="Genomic_DNA"/>
</dbReference>
<dbReference type="PROSITE" id="PS01315">
    <property type="entry name" value="CDS"/>
    <property type="match status" value="1"/>
</dbReference>
<evidence type="ECO:0000313" key="21">
    <source>
        <dbReference type="Proteomes" id="UP000095210"/>
    </source>
</evidence>
<feature type="transmembrane region" description="Helical" evidence="19">
    <location>
        <begin position="70"/>
        <end position="90"/>
    </location>
</feature>
<keyword evidence="15 19" id="KW-0472">Membrane</keyword>
<dbReference type="PANTHER" id="PTHR46382">
    <property type="entry name" value="PHOSPHATIDATE CYTIDYLYLTRANSFERASE"/>
    <property type="match status" value="1"/>
</dbReference>
<evidence type="ECO:0000256" key="14">
    <source>
        <dbReference type="ARBA" id="ARBA00023098"/>
    </source>
</evidence>
<evidence type="ECO:0000256" key="15">
    <source>
        <dbReference type="ARBA" id="ARBA00023136"/>
    </source>
</evidence>
<evidence type="ECO:0000256" key="1">
    <source>
        <dbReference type="ARBA" id="ARBA00001698"/>
    </source>
</evidence>
<comment type="catalytic activity">
    <reaction evidence="1 18">
        <text>a 1,2-diacyl-sn-glycero-3-phosphate + CTP + H(+) = a CDP-1,2-diacyl-sn-glycerol + diphosphate</text>
        <dbReference type="Rhea" id="RHEA:16229"/>
        <dbReference type="ChEBI" id="CHEBI:15378"/>
        <dbReference type="ChEBI" id="CHEBI:33019"/>
        <dbReference type="ChEBI" id="CHEBI:37563"/>
        <dbReference type="ChEBI" id="CHEBI:58332"/>
        <dbReference type="ChEBI" id="CHEBI:58608"/>
        <dbReference type="EC" id="2.7.7.41"/>
    </reaction>
</comment>
<evidence type="ECO:0000256" key="7">
    <source>
        <dbReference type="ARBA" id="ARBA00019373"/>
    </source>
</evidence>
<keyword evidence="8" id="KW-1003">Cell membrane</keyword>
<evidence type="ECO:0000256" key="19">
    <source>
        <dbReference type="SAM" id="Phobius"/>
    </source>
</evidence>
<dbReference type="GO" id="GO:0005886">
    <property type="term" value="C:plasma membrane"/>
    <property type="evidence" value="ECO:0007669"/>
    <property type="project" value="UniProtKB-SubCell"/>
</dbReference>
<feature type="transmembrane region" description="Helical" evidence="19">
    <location>
        <begin position="46"/>
        <end position="64"/>
    </location>
</feature>
<proteinExistence type="inferred from homology"/>
<reference evidence="21" key="1">
    <citation type="submission" date="2016-03" db="EMBL/GenBank/DDBJ databases">
        <title>Complete genome sequence of the type strain Actinoalloteichus hymeniacidonis DSM 45092.</title>
        <authorList>
            <person name="Schaffert L."/>
            <person name="Albersmeier A."/>
            <person name="Winkler A."/>
            <person name="Kalinowski J."/>
            <person name="Zotchev S."/>
            <person name="Ruckert C."/>
        </authorList>
    </citation>
    <scope>NUCLEOTIDE SEQUENCE [LARGE SCALE GENOMIC DNA]</scope>
    <source>
        <strain evidence="21">HPA177(T) (DSM 45092(T))</strain>
    </source>
</reference>
<keyword evidence="9" id="KW-0444">Lipid biosynthesis</keyword>
<protein>
    <recommendedName>
        <fullName evidence="7 18">Phosphatidate cytidylyltransferase</fullName>
        <ecNumber evidence="6 18">2.7.7.41</ecNumber>
    </recommendedName>
</protein>
<dbReference type="Proteomes" id="UP000095210">
    <property type="component" value="Chromosome"/>
</dbReference>
<dbReference type="Pfam" id="PF01148">
    <property type="entry name" value="CTP_transf_1"/>
    <property type="match status" value="1"/>
</dbReference>
<feature type="transmembrane region" description="Helical" evidence="19">
    <location>
        <begin position="97"/>
        <end position="115"/>
    </location>
</feature>
<dbReference type="GO" id="GO:0016024">
    <property type="term" value="P:CDP-diacylglycerol biosynthetic process"/>
    <property type="evidence" value="ECO:0007669"/>
    <property type="project" value="TreeGrafter"/>
</dbReference>
<evidence type="ECO:0000256" key="10">
    <source>
        <dbReference type="ARBA" id="ARBA00022679"/>
    </source>
</evidence>
<name>A0AAC9MWU9_9PSEU</name>
<evidence type="ECO:0000256" key="9">
    <source>
        <dbReference type="ARBA" id="ARBA00022516"/>
    </source>
</evidence>
<evidence type="ECO:0000256" key="13">
    <source>
        <dbReference type="ARBA" id="ARBA00022989"/>
    </source>
</evidence>
<evidence type="ECO:0000256" key="3">
    <source>
        <dbReference type="ARBA" id="ARBA00005119"/>
    </source>
</evidence>
<keyword evidence="12 18" id="KW-0548">Nucleotidyltransferase</keyword>
<keyword evidence="16" id="KW-0594">Phospholipid biosynthesis</keyword>
<evidence type="ECO:0000256" key="18">
    <source>
        <dbReference type="RuleBase" id="RU003938"/>
    </source>
</evidence>
<evidence type="ECO:0000256" key="6">
    <source>
        <dbReference type="ARBA" id="ARBA00012487"/>
    </source>
</evidence>
<keyword evidence="21" id="KW-1185">Reference proteome</keyword>
<accession>A0AAC9MWU9</accession>
<evidence type="ECO:0000256" key="12">
    <source>
        <dbReference type="ARBA" id="ARBA00022695"/>
    </source>
</evidence>
<organism evidence="20 21">
    <name type="scientific">Actinoalloteichus hymeniacidonis</name>
    <dbReference type="NCBI Taxonomy" id="340345"/>
    <lineage>
        <taxon>Bacteria</taxon>
        <taxon>Bacillati</taxon>
        <taxon>Actinomycetota</taxon>
        <taxon>Actinomycetes</taxon>
        <taxon>Pseudonocardiales</taxon>
        <taxon>Pseudonocardiaceae</taxon>
        <taxon>Actinoalloteichus</taxon>
    </lineage>
</organism>
<gene>
    <name evidence="20" type="ORF">TL08_08890</name>
</gene>
<dbReference type="InterPro" id="IPR000374">
    <property type="entry name" value="PC_trans"/>
</dbReference>
<comment type="pathway">
    <text evidence="3 18">Phospholipid metabolism; CDP-diacylglycerol biosynthesis; CDP-diacylglycerol from sn-glycerol 3-phosphate: step 3/3.</text>
</comment>
<comment type="subcellular location">
    <subcellularLocation>
        <location evidence="2">Cell membrane</location>
        <topology evidence="2">Multi-pass membrane protein</topology>
    </subcellularLocation>
</comment>
<feature type="transmembrane region" description="Helical" evidence="19">
    <location>
        <begin position="176"/>
        <end position="197"/>
    </location>
</feature>
<dbReference type="GO" id="GO:0004605">
    <property type="term" value="F:phosphatidate cytidylyltransferase activity"/>
    <property type="evidence" value="ECO:0007669"/>
    <property type="project" value="UniProtKB-EC"/>
</dbReference>
<evidence type="ECO:0000256" key="8">
    <source>
        <dbReference type="ARBA" id="ARBA00022475"/>
    </source>
</evidence>
<feature type="transmembrane region" description="Helical" evidence="19">
    <location>
        <begin position="150"/>
        <end position="170"/>
    </location>
</feature>
<evidence type="ECO:0000256" key="2">
    <source>
        <dbReference type="ARBA" id="ARBA00004651"/>
    </source>
</evidence>
<feature type="transmembrane region" description="Helical" evidence="19">
    <location>
        <begin position="121"/>
        <end position="138"/>
    </location>
</feature>
<dbReference type="RefSeq" id="WP_084642746.1">
    <property type="nucleotide sequence ID" value="NZ_CP014859.1"/>
</dbReference>
<keyword evidence="10 18" id="KW-0808">Transferase</keyword>
<evidence type="ECO:0000256" key="16">
    <source>
        <dbReference type="ARBA" id="ARBA00023209"/>
    </source>
</evidence>
<feature type="transmembrane region" description="Helical" evidence="19">
    <location>
        <begin position="218"/>
        <end position="239"/>
    </location>
</feature>
<evidence type="ECO:0000256" key="11">
    <source>
        <dbReference type="ARBA" id="ARBA00022692"/>
    </source>
</evidence>
<evidence type="ECO:0000256" key="4">
    <source>
        <dbReference type="ARBA" id="ARBA00005189"/>
    </source>
</evidence>
<keyword evidence="11 18" id="KW-0812">Transmembrane</keyword>
<dbReference type="PANTHER" id="PTHR46382:SF1">
    <property type="entry name" value="PHOSPHATIDATE CYTIDYLYLTRANSFERASE"/>
    <property type="match status" value="1"/>
</dbReference>
<comment type="similarity">
    <text evidence="5 18">Belongs to the CDS family.</text>
</comment>
<evidence type="ECO:0000313" key="20">
    <source>
        <dbReference type="EMBL" id="AOS62593.1"/>
    </source>
</evidence>
<evidence type="ECO:0000256" key="17">
    <source>
        <dbReference type="ARBA" id="ARBA00023264"/>
    </source>
</evidence>
<keyword evidence="17" id="KW-1208">Phospholipid metabolism</keyword>
<evidence type="ECO:0000256" key="5">
    <source>
        <dbReference type="ARBA" id="ARBA00010185"/>
    </source>
</evidence>
<feature type="transmembrane region" description="Helical" evidence="19">
    <location>
        <begin position="245"/>
        <end position="265"/>
    </location>
</feature>
<keyword evidence="13 19" id="KW-1133">Transmembrane helix</keyword>
<sequence length="309" mass="32047">MVVAGEKDAAPGIGIERAPQESPAPSSGDVVRVAPVKPASKTGRDLGAAVLVGLLLGGAILASLLWARHLFIAVIAAAVAVSTVEMATAFRRARGIKIALIPLLVGGQAMIWSSWPFGLDGVLTAFMLTVLACLLWRAPGGSQHYLRDAGSSIFAVTYIPLFATFAAQLVLPADGVLRVVAFMLAVIGSDTGGYAIGALFGKHPMAPRISPKKSWEGFAGSLVSGVAAGLIVVTLLLGGQWWHGVLFGVAIVVTATAGDLLESLVKRDIGVKDMGNLLPGHGGIMDRMDSLLPSAMVAWLLLNWFIPVA</sequence>
<dbReference type="KEGG" id="ahm:TL08_08890"/>
<comment type="pathway">
    <text evidence="4">Lipid metabolism.</text>
</comment>